<evidence type="ECO:0000313" key="10">
    <source>
        <dbReference type="Proteomes" id="UP000323917"/>
    </source>
</evidence>
<dbReference type="InterPro" id="IPR035642">
    <property type="entry name" value="MraZ_N"/>
</dbReference>
<sequence length="168" mass="19035">MLSDGYSMAETSELFLGEWARSLDERFRFSLPAEWAEELSDDSNECVLAKEQPGCVSIWHPQEWDKWLREGVSLVTGKIRSGRLGGRIDKVQMFGRLLSTRHKTVPIAGRGRIAVPDSFRTFLEVEPAGELLVVGAAVCVEVWNPSRWSEHIGEHMPEFRSLFDELAD</sequence>
<evidence type="ECO:0000256" key="3">
    <source>
        <dbReference type="ARBA" id="ARBA00022737"/>
    </source>
</evidence>
<evidence type="ECO:0000313" key="9">
    <source>
        <dbReference type="EMBL" id="QEG34502.1"/>
    </source>
</evidence>
<dbReference type="PANTHER" id="PTHR34701:SF1">
    <property type="entry name" value="TRANSCRIPTIONAL REGULATOR MRAZ"/>
    <property type="match status" value="1"/>
</dbReference>
<evidence type="ECO:0000256" key="6">
    <source>
        <dbReference type="ARBA" id="ARBA00023163"/>
    </source>
</evidence>
<keyword evidence="2 7" id="KW-0963">Cytoplasm</keyword>
<comment type="subunit">
    <text evidence="7">Forms oligomers.</text>
</comment>
<keyword evidence="4 7" id="KW-0805">Transcription regulation</keyword>
<dbReference type="GO" id="GO:0000976">
    <property type="term" value="F:transcription cis-regulatory region binding"/>
    <property type="evidence" value="ECO:0007669"/>
    <property type="project" value="TreeGrafter"/>
</dbReference>
<keyword evidence="6 7" id="KW-0804">Transcription</keyword>
<dbReference type="GO" id="GO:0009295">
    <property type="term" value="C:nucleoid"/>
    <property type="evidence" value="ECO:0007669"/>
    <property type="project" value="UniProtKB-SubCell"/>
</dbReference>
<dbReference type="InterPro" id="IPR020603">
    <property type="entry name" value="MraZ_dom"/>
</dbReference>
<evidence type="ECO:0000259" key="8">
    <source>
        <dbReference type="PROSITE" id="PS51740"/>
    </source>
</evidence>
<dbReference type="Pfam" id="PF02381">
    <property type="entry name" value="MraZ"/>
    <property type="match status" value="1"/>
</dbReference>
<protein>
    <recommendedName>
        <fullName evidence="1 7">Transcriptional regulator MraZ</fullName>
    </recommendedName>
</protein>
<dbReference type="InterPro" id="IPR038619">
    <property type="entry name" value="MraZ_sf"/>
</dbReference>
<dbReference type="InterPro" id="IPR003444">
    <property type="entry name" value="MraZ"/>
</dbReference>
<dbReference type="Proteomes" id="UP000323917">
    <property type="component" value="Chromosome"/>
</dbReference>
<keyword evidence="10" id="KW-1185">Reference proteome</keyword>
<keyword evidence="3" id="KW-0677">Repeat</keyword>
<evidence type="ECO:0000256" key="5">
    <source>
        <dbReference type="ARBA" id="ARBA00023125"/>
    </source>
</evidence>
<dbReference type="GO" id="GO:0005737">
    <property type="term" value="C:cytoplasm"/>
    <property type="evidence" value="ECO:0007669"/>
    <property type="project" value="UniProtKB-UniRule"/>
</dbReference>
<dbReference type="InterPro" id="IPR007159">
    <property type="entry name" value="SpoVT-AbrB_dom"/>
</dbReference>
<dbReference type="CDD" id="cd16320">
    <property type="entry name" value="MraZ_N"/>
    <property type="match status" value="1"/>
</dbReference>
<comment type="subcellular location">
    <subcellularLocation>
        <location evidence="7">Cytoplasm</location>
        <location evidence="7">Nucleoid</location>
    </subcellularLocation>
</comment>
<dbReference type="GO" id="GO:2000143">
    <property type="term" value="P:negative regulation of DNA-templated transcription initiation"/>
    <property type="evidence" value="ECO:0007669"/>
    <property type="project" value="TreeGrafter"/>
</dbReference>
<dbReference type="PROSITE" id="PS51740">
    <property type="entry name" value="SPOVT_ABRB"/>
    <property type="match status" value="1"/>
</dbReference>
<keyword evidence="5 7" id="KW-0238">DNA-binding</keyword>
<organism evidence="9 10">
    <name type="scientific">Bythopirellula goksoeyrii</name>
    <dbReference type="NCBI Taxonomy" id="1400387"/>
    <lineage>
        <taxon>Bacteria</taxon>
        <taxon>Pseudomonadati</taxon>
        <taxon>Planctomycetota</taxon>
        <taxon>Planctomycetia</taxon>
        <taxon>Pirellulales</taxon>
        <taxon>Lacipirellulaceae</taxon>
        <taxon>Bythopirellula</taxon>
    </lineage>
</organism>
<evidence type="ECO:0000256" key="7">
    <source>
        <dbReference type="HAMAP-Rule" id="MF_01008"/>
    </source>
</evidence>
<dbReference type="SUPFAM" id="SSF89447">
    <property type="entry name" value="AbrB/MazE/MraZ-like"/>
    <property type="match status" value="1"/>
</dbReference>
<dbReference type="AlphaFoldDB" id="A0A5B9QAL6"/>
<dbReference type="EMBL" id="CP042913">
    <property type="protein sequence ID" value="QEG34502.1"/>
    <property type="molecule type" value="Genomic_DNA"/>
</dbReference>
<dbReference type="GO" id="GO:0003700">
    <property type="term" value="F:DNA-binding transcription factor activity"/>
    <property type="evidence" value="ECO:0007669"/>
    <property type="project" value="UniProtKB-UniRule"/>
</dbReference>
<accession>A0A5B9QAL6</accession>
<feature type="domain" description="SpoVT-AbrB" evidence="8">
    <location>
        <begin position="102"/>
        <end position="147"/>
    </location>
</feature>
<evidence type="ECO:0000256" key="1">
    <source>
        <dbReference type="ARBA" id="ARBA00013860"/>
    </source>
</evidence>
<proteinExistence type="inferred from homology"/>
<name>A0A5B9QAL6_9BACT</name>
<dbReference type="HAMAP" id="MF_01008">
    <property type="entry name" value="MraZ"/>
    <property type="match status" value="1"/>
</dbReference>
<reference evidence="9 10" key="1">
    <citation type="submission" date="2019-08" db="EMBL/GenBank/DDBJ databases">
        <title>Deep-cultivation of Planctomycetes and their phenomic and genomic characterization uncovers novel biology.</title>
        <authorList>
            <person name="Wiegand S."/>
            <person name="Jogler M."/>
            <person name="Boedeker C."/>
            <person name="Pinto D."/>
            <person name="Vollmers J."/>
            <person name="Rivas-Marin E."/>
            <person name="Kohn T."/>
            <person name="Peeters S.H."/>
            <person name="Heuer A."/>
            <person name="Rast P."/>
            <person name="Oberbeckmann S."/>
            <person name="Bunk B."/>
            <person name="Jeske O."/>
            <person name="Meyerdierks A."/>
            <person name="Storesund J.E."/>
            <person name="Kallscheuer N."/>
            <person name="Luecker S."/>
            <person name="Lage O.M."/>
            <person name="Pohl T."/>
            <person name="Merkel B.J."/>
            <person name="Hornburger P."/>
            <person name="Mueller R.-W."/>
            <person name="Bruemmer F."/>
            <person name="Labrenz M."/>
            <person name="Spormann A.M."/>
            <person name="Op den Camp H."/>
            <person name="Overmann J."/>
            <person name="Amann R."/>
            <person name="Jetten M.S.M."/>
            <person name="Mascher T."/>
            <person name="Medema M.H."/>
            <person name="Devos D.P."/>
            <person name="Kaster A.-K."/>
            <person name="Ovreas L."/>
            <person name="Rohde M."/>
            <person name="Galperin M.Y."/>
            <person name="Jogler C."/>
        </authorList>
    </citation>
    <scope>NUCLEOTIDE SEQUENCE [LARGE SCALE GENOMIC DNA]</scope>
    <source>
        <strain evidence="9 10">Pr1d</strain>
    </source>
</reference>
<dbReference type="OrthoDB" id="269168at2"/>
<evidence type="ECO:0000256" key="4">
    <source>
        <dbReference type="ARBA" id="ARBA00023015"/>
    </source>
</evidence>
<dbReference type="Gene3D" id="3.40.1550.20">
    <property type="entry name" value="Transcriptional regulator MraZ domain"/>
    <property type="match status" value="1"/>
</dbReference>
<dbReference type="InterPro" id="IPR037914">
    <property type="entry name" value="SpoVT-AbrB_sf"/>
</dbReference>
<dbReference type="PANTHER" id="PTHR34701">
    <property type="entry name" value="TRANSCRIPTIONAL REGULATOR MRAZ"/>
    <property type="match status" value="1"/>
</dbReference>
<gene>
    <name evidence="7" type="primary">mraZ</name>
    <name evidence="9" type="ORF">Pr1d_17820</name>
</gene>
<evidence type="ECO:0000256" key="2">
    <source>
        <dbReference type="ARBA" id="ARBA00022490"/>
    </source>
</evidence>
<comment type="similarity">
    <text evidence="7">Belongs to the MraZ family.</text>
</comment>
<dbReference type="KEGG" id="bgok:Pr1d_17820"/>